<dbReference type="RefSeq" id="WP_155310635.1">
    <property type="nucleotide sequence ID" value="NZ_AP021876.1"/>
</dbReference>
<dbReference type="EMBL" id="AP021876">
    <property type="protein sequence ID" value="BBO82223.1"/>
    <property type="molecule type" value="Genomic_DNA"/>
</dbReference>
<proteinExistence type="predicted"/>
<reference evidence="1 2" key="1">
    <citation type="submission" date="2019-11" db="EMBL/GenBank/DDBJ databases">
        <title>Comparative genomics of hydrocarbon-degrading Desulfosarcina strains.</title>
        <authorList>
            <person name="Watanabe M."/>
            <person name="Kojima H."/>
            <person name="Fukui M."/>
        </authorList>
    </citation>
    <scope>NUCLEOTIDE SEQUENCE [LARGE SCALE GENOMIC DNA]</scope>
    <source>
        <strain evidence="1 2">28bB2T</strain>
    </source>
</reference>
<sequence length="226" mass="25671">MTCRRCGTCCEKGGPSLHHADFSLVADGLIPARCLFTIRQGERVRDNVRDRLIPLNHEIVKIKGRDGKWTCCFYDRDRRGCGIYAHRPLECRVLDCRDTRQIEAIYEIDRLTRKELLEPAPAVWELVTAHEQRCSYALLGRLIGLGCTDGRYREESAIFEMLRYDAHLRELVVGNGGMDASMLDFIFGRPLSTTIHMFGVRLVRGDGDYRLVESTATAGTRPSFST</sequence>
<name>A0A5K7ZRN3_9BACT</name>
<organism evidence="1 2">
    <name type="scientific">Desulfosarcina ovata subsp. sediminis</name>
    <dbReference type="NCBI Taxonomy" id="885957"/>
    <lineage>
        <taxon>Bacteria</taxon>
        <taxon>Pseudomonadati</taxon>
        <taxon>Thermodesulfobacteriota</taxon>
        <taxon>Desulfobacteria</taxon>
        <taxon>Desulfobacterales</taxon>
        <taxon>Desulfosarcinaceae</taxon>
        <taxon>Desulfosarcina</taxon>
    </lineage>
</organism>
<gene>
    <name evidence="1" type="ORF">DSCO28_27890</name>
</gene>
<dbReference type="Pfam" id="PF03692">
    <property type="entry name" value="CxxCxxCC"/>
    <property type="match status" value="1"/>
</dbReference>
<dbReference type="Proteomes" id="UP000425960">
    <property type="component" value="Chromosome"/>
</dbReference>
<evidence type="ECO:0000313" key="1">
    <source>
        <dbReference type="EMBL" id="BBO82223.1"/>
    </source>
</evidence>
<evidence type="ECO:0000313" key="2">
    <source>
        <dbReference type="Proteomes" id="UP000425960"/>
    </source>
</evidence>
<dbReference type="AlphaFoldDB" id="A0A5K7ZRN3"/>
<accession>A0A5K7ZRN3</accession>
<dbReference type="KEGG" id="dov:DSCO28_27890"/>
<protein>
    <submittedName>
        <fullName evidence="1">Zinc/iron-chelating domain-containing protein</fullName>
    </submittedName>
</protein>
<dbReference type="InterPro" id="IPR005358">
    <property type="entry name" value="Puta_zinc/iron-chelating_dom"/>
</dbReference>